<dbReference type="AlphaFoldDB" id="A0A2L0II63"/>
<protein>
    <submittedName>
        <fullName evidence="2">Uncharacterized protein</fullName>
    </submittedName>
</protein>
<dbReference type="Proteomes" id="UP000238365">
    <property type="component" value="Chromosome"/>
</dbReference>
<dbReference type="KEGG" id="pgz:C2E15_14195"/>
<dbReference type="RefSeq" id="WP_104957946.1">
    <property type="nucleotide sequence ID" value="NZ_CP026377.1"/>
</dbReference>
<evidence type="ECO:0000313" key="2">
    <source>
        <dbReference type="EMBL" id="AUX94112.1"/>
    </source>
</evidence>
<keyword evidence="3" id="KW-1185">Reference proteome</keyword>
<sequence>MRNVQPDDLVSGLTRLLTCCSFTLGGTAFEGMWGVALEQREATLPQQGSLFSAQAGTTLPPQQGSLLNAQAEAAAPGQNTLSAQAGATARRV</sequence>
<evidence type="ECO:0000313" key="3">
    <source>
        <dbReference type="Proteomes" id="UP000238365"/>
    </source>
</evidence>
<organism evidence="2 3">
    <name type="scientific">Mixta gaviniae</name>
    <dbReference type="NCBI Taxonomy" id="665914"/>
    <lineage>
        <taxon>Bacteria</taxon>
        <taxon>Pseudomonadati</taxon>
        <taxon>Pseudomonadota</taxon>
        <taxon>Gammaproteobacteria</taxon>
        <taxon>Enterobacterales</taxon>
        <taxon>Erwiniaceae</taxon>
        <taxon>Mixta</taxon>
    </lineage>
</organism>
<dbReference type="EMBL" id="CP026377">
    <property type="protein sequence ID" value="AUX94112.1"/>
    <property type="molecule type" value="Genomic_DNA"/>
</dbReference>
<evidence type="ECO:0000256" key="1">
    <source>
        <dbReference type="SAM" id="MobiDB-lite"/>
    </source>
</evidence>
<accession>A0A2L0II63</accession>
<name>A0A2L0II63_9GAMM</name>
<gene>
    <name evidence="2" type="ORF">C2E15_14195</name>
</gene>
<feature type="region of interest" description="Disordered" evidence="1">
    <location>
        <begin position="71"/>
        <end position="92"/>
    </location>
</feature>
<proteinExistence type="predicted"/>
<reference evidence="2 3" key="1">
    <citation type="submission" date="2018-01" db="EMBL/GenBank/DDBJ databases">
        <title>Complete and assembled Genome of Pantoea gaviniae DSM22758T.</title>
        <authorList>
            <person name="Stevens M.J.A."/>
            <person name="Zurfluh K."/>
            <person name="Stephan R."/>
        </authorList>
    </citation>
    <scope>NUCLEOTIDE SEQUENCE [LARGE SCALE GENOMIC DNA]</scope>
    <source>
        <strain evidence="2 3">DSM 22758</strain>
    </source>
</reference>